<evidence type="ECO:0000256" key="4">
    <source>
        <dbReference type="ARBA" id="ARBA00022679"/>
    </source>
</evidence>
<dbReference type="Pfam" id="PF10440">
    <property type="entry name" value="WIYLD"/>
    <property type="match status" value="1"/>
</dbReference>
<keyword evidence="4" id="KW-0808">Transferase</keyword>
<comment type="subcellular location">
    <subcellularLocation>
        <location evidence="2">Chromosome</location>
    </subcellularLocation>
    <subcellularLocation>
        <location evidence="1">Nucleus</location>
    </subcellularLocation>
</comment>
<organism evidence="11 12">
    <name type="scientific">Chenopodium quinoa</name>
    <name type="common">Quinoa</name>
    <dbReference type="NCBI Taxonomy" id="63459"/>
    <lineage>
        <taxon>Eukaryota</taxon>
        <taxon>Viridiplantae</taxon>
        <taxon>Streptophyta</taxon>
        <taxon>Embryophyta</taxon>
        <taxon>Tracheophyta</taxon>
        <taxon>Spermatophyta</taxon>
        <taxon>Magnoliopsida</taxon>
        <taxon>eudicotyledons</taxon>
        <taxon>Gunneridae</taxon>
        <taxon>Pentapetalae</taxon>
        <taxon>Caryophyllales</taxon>
        <taxon>Chenopodiaceae</taxon>
        <taxon>Chenopodioideae</taxon>
        <taxon>Atripliceae</taxon>
        <taxon>Chenopodium</taxon>
    </lineage>
</organism>
<dbReference type="PROSITE" id="PS51580">
    <property type="entry name" value="SAM_MT43_3"/>
    <property type="match status" value="1"/>
</dbReference>
<dbReference type="SMART" id="SM00317">
    <property type="entry name" value="SET"/>
    <property type="match status" value="1"/>
</dbReference>
<dbReference type="AlphaFoldDB" id="A0A803KNL9"/>
<evidence type="ECO:0000256" key="2">
    <source>
        <dbReference type="ARBA" id="ARBA00004286"/>
    </source>
</evidence>
<keyword evidence="6" id="KW-0862">Zinc</keyword>
<dbReference type="SMART" id="SM00468">
    <property type="entry name" value="PreSET"/>
    <property type="match status" value="1"/>
</dbReference>
<reference evidence="11" key="1">
    <citation type="journal article" date="2017" name="Nature">
        <title>The genome of Chenopodium quinoa.</title>
        <authorList>
            <person name="Jarvis D.E."/>
            <person name="Ho Y.S."/>
            <person name="Lightfoot D.J."/>
            <person name="Schmoeckel S.M."/>
            <person name="Li B."/>
            <person name="Borm T.J.A."/>
            <person name="Ohyanagi H."/>
            <person name="Mineta K."/>
            <person name="Michell C.T."/>
            <person name="Saber N."/>
            <person name="Kharbatia N.M."/>
            <person name="Rupper R.R."/>
            <person name="Sharp A.R."/>
            <person name="Dally N."/>
            <person name="Boughton B.A."/>
            <person name="Woo Y.H."/>
            <person name="Gao G."/>
            <person name="Schijlen E.G.W.M."/>
            <person name="Guo X."/>
            <person name="Momin A.A."/>
            <person name="Negrao S."/>
            <person name="Al-Babili S."/>
            <person name="Gehring C."/>
            <person name="Roessner U."/>
            <person name="Jung C."/>
            <person name="Murphy K."/>
            <person name="Arold S.T."/>
            <person name="Gojobori T."/>
            <person name="van der Linden C.G."/>
            <person name="van Loo E.N."/>
            <person name="Jellen E.N."/>
            <person name="Maughan P.J."/>
            <person name="Tester M."/>
        </authorList>
    </citation>
    <scope>NUCLEOTIDE SEQUENCE [LARGE SCALE GENOMIC DNA]</scope>
    <source>
        <strain evidence="11">cv. PI 614886</strain>
    </source>
</reference>
<keyword evidence="12" id="KW-1185">Reference proteome</keyword>
<dbReference type="Proteomes" id="UP000596660">
    <property type="component" value="Unplaced"/>
</dbReference>
<evidence type="ECO:0000259" key="9">
    <source>
        <dbReference type="PROSITE" id="PS50280"/>
    </source>
</evidence>
<dbReference type="InterPro" id="IPR046341">
    <property type="entry name" value="SET_dom_sf"/>
</dbReference>
<keyword evidence="3" id="KW-0158">Chromosome</keyword>
<feature type="region of interest" description="Disordered" evidence="8">
    <location>
        <begin position="67"/>
        <end position="99"/>
    </location>
</feature>
<evidence type="ECO:0000256" key="7">
    <source>
        <dbReference type="ARBA" id="ARBA00023242"/>
    </source>
</evidence>
<proteinExistence type="predicted"/>
<feature type="compositionally biased region" description="Acidic residues" evidence="8">
    <location>
        <begin position="88"/>
        <end position="99"/>
    </location>
</feature>
<dbReference type="InterPro" id="IPR043017">
    <property type="entry name" value="WIYLD_dom_sf"/>
</dbReference>
<feature type="domain" description="SET" evidence="9">
    <location>
        <begin position="518"/>
        <end position="652"/>
    </location>
</feature>
<dbReference type="Pfam" id="PF00856">
    <property type="entry name" value="SET"/>
    <property type="match status" value="1"/>
</dbReference>
<evidence type="ECO:0000256" key="6">
    <source>
        <dbReference type="ARBA" id="ARBA00022833"/>
    </source>
</evidence>
<sequence length="680" mass="76076">MKNPKVGKAFHAMRSLGISSATVKPVLKQLLKLYDKNWEFIEAENYRALVDAIFEYEEKKEEKRVEVKQEPVDCNGSESPWKKLHGDPEEDEASSTFDSDEMLVDYKEGNILPTSSSSKGADTSISCVENKQVEFGSCSAKHKGKGQLSSFKVPTSDKIASEIALSLSCSKFPIDGAASLPVELEEVSAKCLIPVSGSTSTIHSVLPDLMEGSSTGNISAKLSGCVDHENTKESATHCNIQRIEHKFDIVSLPSGDVKLCCVLALGKTSSHTPDMDAVLKLVEEEFLRSHKITGPPFSLKSLLEDVCKRYCELANDSTNQSLVRSTSPVQDIKETINHQADDEKEPDIDTSQVFRNGRKRPAQLYVDDITKGEENVKISLVDERGNREPPKFFYIPRNIIYQKAIVNISLARISDEDCCPACSGDCLSSPVPCACARVTNGEFAYTEDGLLNPEFLKACFSENKYVYCQDCPIERAKNECKPEKCKGHSVKKFIKECWSKCGCSTQCGNRVVQRGITRNLQVFWTSEAKGWGLRTLEDLPKGAFVCEYVGEVVTNTELDERNKQSRANERHTYPVHLDADWGSESILDDDFALCLDATTYGNVGRFVNHRCHDANLFEIPVEVETADHHYYHLAFFTTREVKAYEELTWDYGIDFDDDCHPIKAFRCRCGSSSCRFKTRK</sequence>
<reference evidence="11" key="2">
    <citation type="submission" date="2021-03" db="UniProtKB">
        <authorList>
            <consortium name="EnsemblPlants"/>
        </authorList>
    </citation>
    <scope>IDENTIFICATION</scope>
</reference>
<dbReference type="Pfam" id="PF05033">
    <property type="entry name" value="Pre-SET"/>
    <property type="match status" value="1"/>
</dbReference>
<dbReference type="PROSITE" id="PS50280">
    <property type="entry name" value="SET"/>
    <property type="match status" value="1"/>
</dbReference>
<gene>
    <name evidence="11" type="primary">LOC110735875</name>
</gene>
<dbReference type="PROSITE" id="PS50867">
    <property type="entry name" value="PRE_SET"/>
    <property type="match status" value="1"/>
</dbReference>
<dbReference type="Gene3D" id="2.170.270.10">
    <property type="entry name" value="SET domain"/>
    <property type="match status" value="1"/>
</dbReference>
<evidence type="ECO:0000256" key="5">
    <source>
        <dbReference type="ARBA" id="ARBA00022723"/>
    </source>
</evidence>
<dbReference type="GO" id="GO:0005634">
    <property type="term" value="C:nucleus"/>
    <property type="evidence" value="ECO:0007669"/>
    <property type="project" value="UniProtKB-SubCell"/>
</dbReference>
<dbReference type="InterPro" id="IPR001214">
    <property type="entry name" value="SET_dom"/>
</dbReference>
<evidence type="ECO:0000313" key="11">
    <source>
        <dbReference type="EnsemblPlants" id="AUR62000625-RA:cds"/>
    </source>
</evidence>
<dbReference type="OMA" id="PPKFFYI"/>
<dbReference type="InterPro" id="IPR018848">
    <property type="entry name" value="WIYLD_domain"/>
</dbReference>
<evidence type="ECO:0000256" key="8">
    <source>
        <dbReference type="SAM" id="MobiDB-lite"/>
    </source>
</evidence>
<dbReference type="Gramene" id="AUR62000625-RA">
    <property type="protein sequence ID" value="AUR62000625-RA:cds"/>
    <property type="gene ID" value="AUR62000625"/>
</dbReference>
<dbReference type="InterPro" id="IPR025776">
    <property type="entry name" value="SUVR4/1/2"/>
</dbReference>
<keyword evidence="7" id="KW-0539">Nucleus</keyword>
<name>A0A803KNL9_CHEQI</name>
<dbReference type="PANTHER" id="PTHR46450:SF24">
    <property type="entry name" value="HISTONE-LYSINE N-METHYLTRANSFERASE SUVR4"/>
    <property type="match status" value="1"/>
</dbReference>
<dbReference type="GO" id="GO:0042054">
    <property type="term" value="F:histone methyltransferase activity"/>
    <property type="evidence" value="ECO:0007669"/>
    <property type="project" value="InterPro"/>
</dbReference>
<dbReference type="InterPro" id="IPR007728">
    <property type="entry name" value="Pre-SET_dom"/>
</dbReference>
<evidence type="ECO:0000259" key="10">
    <source>
        <dbReference type="PROSITE" id="PS50867"/>
    </source>
</evidence>
<evidence type="ECO:0000256" key="1">
    <source>
        <dbReference type="ARBA" id="ARBA00004123"/>
    </source>
</evidence>
<protein>
    <submittedName>
        <fullName evidence="11">Uncharacterized protein</fullName>
    </submittedName>
</protein>
<dbReference type="GO" id="GO:0005694">
    <property type="term" value="C:chromosome"/>
    <property type="evidence" value="ECO:0007669"/>
    <property type="project" value="UniProtKB-SubCell"/>
</dbReference>
<keyword evidence="5" id="KW-0479">Metal-binding</keyword>
<evidence type="ECO:0000256" key="3">
    <source>
        <dbReference type="ARBA" id="ARBA00022454"/>
    </source>
</evidence>
<dbReference type="CDD" id="cd10538">
    <property type="entry name" value="SET_SETDB-like"/>
    <property type="match status" value="1"/>
</dbReference>
<dbReference type="EnsemblPlants" id="AUR62000625-RA">
    <property type="protein sequence ID" value="AUR62000625-RA:cds"/>
    <property type="gene ID" value="AUR62000625"/>
</dbReference>
<dbReference type="FunFam" id="2.170.270.10:FF:000046">
    <property type="entry name" value="SET-domain containing protein lysine methyltransferase family protein"/>
    <property type="match status" value="1"/>
</dbReference>
<dbReference type="PANTHER" id="PTHR46450">
    <property type="entry name" value="INACTIVE HISTONE-LYSINE N-METHYLTRANSFERASE SUVR1-RELATED"/>
    <property type="match status" value="1"/>
</dbReference>
<feature type="domain" description="Pre-SET" evidence="10">
    <location>
        <begin position="422"/>
        <end position="515"/>
    </location>
</feature>
<dbReference type="SUPFAM" id="SSF82199">
    <property type="entry name" value="SET domain"/>
    <property type="match status" value="1"/>
</dbReference>
<accession>A0A803KNL9</accession>
<dbReference type="Gene3D" id="1.10.8.850">
    <property type="entry name" value="Histone-lysine N methyltransferase , C-terminal domain-like"/>
    <property type="match status" value="1"/>
</dbReference>
<dbReference type="GO" id="GO:0008270">
    <property type="term" value="F:zinc ion binding"/>
    <property type="evidence" value="ECO:0007669"/>
    <property type="project" value="InterPro"/>
</dbReference>
<evidence type="ECO:0000313" key="12">
    <source>
        <dbReference type="Proteomes" id="UP000596660"/>
    </source>
</evidence>